<dbReference type="PANTHER" id="PTHR30061">
    <property type="entry name" value="MALTOSE-BINDING PERIPLASMIC PROTEIN"/>
    <property type="match status" value="1"/>
</dbReference>
<name>A0ABQ1GE86_9BACL</name>
<sequence>MKKSVIVLTSMLLLSMLALSACGSSGSGNSGNNGGNAAAGKDNGSEQQTAGGSSQEPVTIRFATWDTGQSLQFEQEVAKQFEQKHPNIKVQVEPYGDGFDQKMSAGFGAGDPPDVMYMYNFPTYKESLEPLDSYIEKDADLNIDDFYPGLLNYDRIDGVTYGLPVGFTTRVVYYNKKLFDEAGVAYPQDGWTWDDLKQMAVKLTDKSKKQYGIGMRASVDVYGLQGTVWSNGGSYVSDDGKQIDGYMNGKETVEALETQSNAIKDGYGVLVGGKNQQSGDDIFKAGKIAMWETGLWPLQGFKDANMDFGTVVTPAFGDKPLKGVINESAISIAKDSKHKEEAWEFLKFFVSPESIKIRTADLPVRSSTAKEMNLSEDPLYKPFYTMLDRSTNIPAFLLNPKWDQIDSNLATAVEAIMLGNDAQDAMDQAVKDSEKYLNH</sequence>
<dbReference type="Gene3D" id="3.40.190.10">
    <property type="entry name" value="Periplasmic binding protein-like II"/>
    <property type="match status" value="1"/>
</dbReference>
<dbReference type="CDD" id="cd13585">
    <property type="entry name" value="PBP2_TMBP_like"/>
    <property type="match status" value="1"/>
</dbReference>
<dbReference type="PROSITE" id="PS51257">
    <property type="entry name" value="PROKAR_LIPOPROTEIN"/>
    <property type="match status" value="1"/>
</dbReference>
<comment type="similarity">
    <text evidence="1">Belongs to the bacterial solute-binding protein 1 family.</text>
</comment>
<proteinExistence type="inferred from homology"/>
<dbReference type="RefSeq" id="WP_094094571.1">
    <property type="nucleotide sequence ID" value="NZ_BMHF01000010.1"/>
</dbReference>
<gene>
    <name evidence="6" type="ORF">GCM10010917_29230</name>
</gene>
<evidence type="ECO:0000256" key="2">
    <source>
        <dbReference type="ARBA" id="ARBA00022448"/>
    </source>
</evidence>
<dbReference type="InterPro" id="IPR006059">
    <property type="entry name" value="SBP"/>
</dbReference>
<accession>A0ABQ1GE86</accession>
<evidence type="ECO:0000313" key="6">
    <source>
        <dbReference type="EMBL" id="GGA42132.1"/>
    </source>
</evidence>
<organism evidence="6 7">
    <name type="scientific">Paenibacillus physcomitrellae</name>
    <dbReference type="NCBI Taxonomy" id="1619311"/>
    <lineage>
        <taxon>Bacteria</taxon>
        <taxon>Bacillati</taxon>
        <taxon>Bacillota</taxon>
        <taxon>Bacilli</taxon>
        <taxon>Bacillales</taxon>
        <taxon>Paenibacillaceae</taxon>
        <taxon>Paenibacillus</taxon>
    </lineage>
</organism>
<reference evidence="7" key="1">
    <citation type="journal article" date="2019" name="Int. J. Syst. Evol. Microbiol.">
        <title>The Global Catalogue of Microorganisms (GCM) 10K type strain sequencing project: providing services to taxonomists for standard genome sequencing and annotation.</title>
        <authorList>
            <consortium name="The Broad Institute Genomics Platform"/>
            <consortium name="The Broad Institute Genome Sequencing Center for Infectious Disease"/>
            <person name="Wu L."/>
            <person name="Ma J."/>
        </authorList>
    </citation>
    <scope>NUCLEOTIDE SEQUENCE [LARGE SCALE GENOMIC DNA]</scope>
    <source>
        <strain evidence="7">CGMCC 1.15044</strain>
    </source>
</reference>
<protein>
    <submittedName>
        <fullName evidence="6">Sugar ABC transporter substrate-binding protein</fullName>
    </submittedName>
</protein>
<feature type="chain" id="PRO_5045236227" evidence="5">
    <location>
        <begin position="21"/>
        <end position="439"/>
    </location>
</feature>
<comment type="caution">
    <text evidence="6">The sequence shown here is derived from an EMBL/GenBank/DDBJ whole genome shotgun (WGS) entry which is preliminary data.</text>
</comment>
<dbReference type="Proteomes" id="UP000609323">
    <property type="component" value="Unassembled WGS sequence"/>
</dbReference>
<evidence type="ECO:0000313" key="7">
    <source>
        <dbReference type="Proteomes" id="UP000609323"/>
    </source>
</evidence>
<evidence type="ECO:0000256" key="5">
    <source>
        <dbReference type="SAM" id="SignalP"/>
    </source>
</evidence>
<dbReference type="Pfam" id="PF01547">
    <property type="entry name" value="SBP_bac_1"/>
    <property type="match status" value="1"/>
</dbReference>
<feature type="signal peptide" evidence="5">
    <location>
        <begin position="1"/>
        <end position="20"/>
    </location>
</feature>
<evidence type="ECO:0000256" key="1">
    <source>
        <dbReference type="ARBA" id="ARBA00008520"/>
    </source>
</evidence>
<keyword evidence="2" id="KW-0813">Transport</keyword>
<feature type="region of interest" description="Disordered" evidence="4">
    <location>
        <begin position="25"/>
        <end position="56"/>
    </location>
</feature>
<dbReference type="SUPFAM" id="SSF53850">
    <property type="entry name" value="Periplasmic binding protein-like II"/>
    <property type="match status" value="1"/>
</dbReference>
<evidence type="ECO:0000256" key="4">
    <source>
        <dbReference type="SAM" id="MobiDB-lite"/>
    </source>
</evidence>
<evidence type="ECO:0000256" key="3">
    <source>
        <dbReference type="ARBA" id="ARBA00022729"/>
    </source>
</evidence>
<dbReference type="PANTHER" id="PTHR30061:SF50">
    <property type="entry name" value="MALTOSE_MALTODEXTRIN-BINDING PERIPLASMIC PROTEIN"/>
    <property type="match status" value="1"/>
</dbReference>
<keyword evidence="3 5" id="KW-0732">Signal</keyword>
<feature type="compositionally biased region" description="Polar residues" evidence="4">
    <location>
        <begin position="46"/>
        <end position="56"/>
    </location>
</feature>
<keyword evidence="7" id="KW-1185">Reference proteome</keyword>
<feature type="compositionally biased region" description="Gly residues" evidence="4">
    <location>
        <begin position="25"/>
        <end position="34"/>
    </location>
</feature>
<dbReference type="EMBL" id="BMHF01000010">
    <property type="protein sequence ID" value="GGA42132.1"/>
    <property type="molecule type" value="Genomic_DNA"/>
</dbReference>